<accession>A0A0F0KDD1</accession>
<evidence type="ECO:0000313" key="3">
    <source>
        <dbReference type="Proteomes" id="UP000033448"/>
    </source>
</evidence>
<dbReference type="InterPro" id="IPR016181">
    <property type="entry name" value="Acyl_CoA_acyltransferase"/>
</dbReference>
<evidence type="ECO:0000313" key="2">
    <source>
        <dbReference type="EMBL" id="KJL18917.1"/>
    </source>
</evidence>
<feature type="domain" description="N-acetyltransferase" evidence="1">
    <location>
        <begin position="15"/>
        <end position="177"/>
    </location>
</feature>
<organism evidence="2 3">
    <name type="scientific">Microbacterium azadirachtae</name>
    <dbReference type="NCBI Taxonomy" id="582680"/>
    <lineage>
        <taxon>Bacteria</taxon>
        <taxon>Bacillati</taxon>
        <taxon>Actinomycetota</taxon>
        <taxon>Actinomycetes</taxon>
        <taxon>Micrococcales</taxon>
        <taxon>Microbacteriaceae</taxon>
        <taxon>Microbacterium</taxon>
    </lineage>
</organism>
<dbReference type="RefSeq" id="WP_045252028.1">
    <property type="nucleotide sequence ID" value="NZ_JYIT01000085.1"/>
</dbReference>
<proteinExistence type="predicted"/>
<dbReference type="InterPro" id="IPR000182">
    <property type="entry name" value="GNAT_dom"/>
</dbReference>
<dbReference type="AlphaFoldDB" id="A0A0F0KDD1"/>
<evidence type="ECO:0000259" key="1">
    <source>
        <dbReference type="PROSITE" id="PS51186"/>
    </source>
</evidence>
<dbReference type="Pfam" id="PF13302">
    <property type="entry name" value="Acetyltransf_3"/>
    <property type="match status" value="1"/>
</dbReference>
<keyword evidence="3" id="KW-1185">Reference proteome</keyword>
<dbReference type="Proteomes" id="UP000033448">
    <property type="component" value="Unassembled WGS sequence"/>
</dbReference>
<sequence>MRESTDPTVLTTERLILRPQDPADAVVFRQLWLERDPRVPEHRRIDRDGRPTEADILRHILEMRGEGRTDLLTVVLRDTGKVIGYCGLVYDGHGDAAEPELAFELLRAVHGRGYATEAGRAVIASAAEKGRPRLWATVWDWNLASRHVLEKLGFVETGEVTKESEHGRSLLTVRDPAS</sequence>
<comment type="caution">
    <text evidence="2">The sequence shown here is derived from an EMBL/GenBank/DDBJ whole genome shotgun (WGS) entry which is preliminary data.</text>
</comment>
<gene>
    <name evidence="2" type="ORF">RL72_03390</name>
</gene>
<dbReference type="Gene3D" id="3.40.630.30">
    <property type="match status" value="1"/>
</dbReference>
<protein>
    <submittedName>
        <fullName evidence="2">Acetyltransferase (GNAT) family protein</fullName>
    </submittedName>
</protein>
<dbReference type="SUPFAM" id="SSF55729">
    <property type="entry name" value="Acyl-CoA N-acyltransferases (Nat)"/>
    <property type="match status" value="1"/>
</dbReference>
<dbReference type="InterPro" id="IPR051531">
    <property type="entry name" value="N-acetyltransferase"/>
</dbReference>
<dbReference type="EMBL" id="JYIT01000085">
    <property type="protein sequence ID" value="KJL18917.1"/>
    <property type="molecule type" value="Genomic_DNA"/>
</dbReference>
<dbReference type="PATRIC" id="fig|582680.7.peg.3445"/>
<reference evidence="2 3" key="1">
    <citation type="submission" date="2015-02" db="EMBL/GenBank/DDBJ databases">
        <title>Draft genome sequences of ten Microbacterium spp. with emphasis on heavy metal contaminated environments.</title>
        <authorList>
            <person name="Corretto E."/>
        </authorList>
    </citation>
    <scope>NUCLEOTIDE SEQUENCE [LARGE SCALE GENOMIC DNA]</scope>
    <source>
        <strain evidence="2 3">DSM 23848</strain>
    </source>
</reference>
<dbReference type="GO" id="GO:0016747">
    <property type="term" value="F:acyltransferase activity, transferring groups other than amino-acyl groups"/>
    <property type="evidence" value="ECO:0007669"/>
    <property type="project" value="InterPro"/>
</dbReference>
<name>A0A0F0KDD1_9MICO</name>
<dbReference type="PROSITE" id="PS51186">
    <property type="entry name" value="GNAT"/>
    <property type="match status" value="1"/>
</dbReference>
<dbReference type="PANTHER" id="PTHR43792:SF1">
    <property type="entry name" value="N-ACETYLTRANSFERASE DOMAIN-CONTAINING PROTEIN"/>
    <property type="match status" value="1"/>
</dbReference>
<keyword evidence="2" id="KW-0808">Transferase</keyword>
<dbReference type="PANTHER" id="PTHR43792">
    <property type="entry name" value="GNAT FAMILY, PUTATIVE (AFU_ORTHOLOGUE AFUA_3G00765)-RELATED-RELATED"/>
    <property type="match status" value="1"/>
</dbReference>